<proteinExistence type="predicted"/>
<sequence>MPDKNQDKSQASASTLNGTIAASIANFFNSLSQNFQLSEREAQVQKQWLENMKNSKLLQSKQEFINEANHQMPILLTSKSRLVVLESILVARARDGKPIDDLVAAIKIVRKNVIEFELQSNQDSQHQKSNKFNKNKDTVVKYEHRYEIPILSEIGILIYDLRNILLLAPLLAVVYILLFSIANPKICNDWENVNGTYENKSMYCQILNNLNRFLQDYQKVD</sequence>
<feature type="transmembrane region" description="Helical" evidence="1">
    <location>
        <begin position="164"/>
        <end position="182"/>
    </location>
</feature>
<keyword evidence="3" id="KW-1185">Reference proteome</keyword>
<protein>
    <submittedName>
        <fullName evidence="2">Uncharacterized protein</fullName>
    </submittedName>
</protein>
<keyword evidence="1" id="KW-1133">Transmembrane helix</keyword>
<dbReference type="Proteomes" id="UP000252107">
    <property type="component" value="Unassembled WGS sequence"/>
</dbReference>
<organism evidence="2 3">
    <name type="scientific">Nostoc minutum NIES-26</name>
    <dbReference type="NCBI Taxonomy" id="1844469"/>
    <lineage>
        <taxon>Bacteria</taxon>
        <taxon>Bacillati</taxon>
        <taxon>Cyanobacteriota</taxon>
        <taxon>Cyanophyceae</taxon>
        <taxon>Nostocales</taxon>
        <taxon>Nostocaceae</taxon>
        <taxon>Nostoc</taxon>
    </lineage>
</organism>
<gene>
    <name evidence="2" type="ORF">A6770_35495</name>
</gene>
<dbReference type="EMBL" id="LXQD01000016">
    <property type="protein sequence ID" value="RCJ41994.1"/>
    <property type="molecule type" value="Genomic_DNA"/>
</dbReference>
<evidence type="ECO:0000313" key="3">
    <source>
        <dbReference type="Proteomes" id="UP000252107"/>
    </source>
</evidence>
<evidence type="ECO:0000313" key="2">
    <source>
        <dbReference type="EMBL" id="RCJ41994.1"/>
    </source>
</evidence>
<evidence type="ECO:0000256" key="1">
    <source>
        <dbReference type="SAM" id="Phobius"/>
    </source>
</evidence>
<keyword evidence="1" id="KW-0472">Membrane</keyword>
<name>A0A367S220_9NOSO</name>
<reference evidence="2" key="1">
    <citation type="submission" date="2016-04" db="EMBL/GenBank/DDBJ databases">
        <authorList>
            <person name="Tabuchi Yagui T.R."/>
        </authorList>
    </citation>
    <scope>NUCLEOTIDE SEQUENCE [LARGE SCALE GENOMIC DNA]</scope>
    <source>
        <strain evidence="2">NIES-26</strain>
    </source>
</reference>
<dbReference type="AlphaFoldDB" id="A0A367S220"/>
<keyword evidence="1" id="KW-0812">Transmembrane</keyword>
<comment type="caution">
    <text evidence="2">The sequence shown here is derived from an EMBL/GenBank/DDBJ whole genome shotgun (WGS) entry which is preliminary data.</text>
</comment>
<accession>A0A367S220</accession>